<organism evidence="1 2">
    <name type="scientific">Colletotrichum higginsianum (strain IMI 349063)</name>
    <name type="common">Crucifer anthracnose fungus</name>
    <dbReference type="NCBI Taxonomy" id="759273"/>
    <lineage>
        <taxon>Eukaryota</taxon>
        <taxon>Fungi</taxon>
        <taxon>Dikarya</taxon>
        <taxon>Ascomycota</taxon>
        <taxon>Pezizomycotina</taxon>
        <taxon>Sordariomycetes</taxon>
        <taxon>Hypocreomycetidae</taxon>
        <taxon>Glomerellales</taxon>
        <taxon>Glomerellaceae</taxon>
        <taxon>Colletotrichum</taxon>
        <taxon>Colletotrichum destructivum species complex</taxon>
    </lineage>
</organism>
<gene>
    <name evidence="1" type="ORF">CH63R_03336</name>
</gene>
<keyword evidence="2" id="KW-1185">Reference proteome</keyword>
<dbReference type="VEuPathDB" id="FungiDB:CH63R_03336"/>
<evidence type="ECO:0000313" key="2">
    <source>
        <dbReference type="Proteomes" id="UP000092177"/>
    </source>
</evidence>
<sequence length="184" mass="19792">MIAQRLASTSFRCCLPYVVFRFAQVQPSPDSIAFHPPAGWCIAGQRALAGLGVFPILPLHHSTSNDTCKKEEIVVVGEPTSCCWESITVPLTLQGWVSACIASLFLLNLPSPAGKYTCVGTSTAAGRQVPTDTNYSSKVTFCPITAFVLVSVPPSFFPFSCALPSPVSACSNLQLQPSGRYRYR</sequence>
<name>A0A1B7YRD2_COLHI</name>
<protein>
    <submittedName>
        <fullName evidence="1">Uncharacterized protein</fullName>
    </submittedName>
</protein>
<comment type="caution">
    <text evidence="1">The sequence shown here is derived from an EMBL/GenBank/DDBJ whole genome shotgun (WGS) entry which is preliminary data.</text>
</comment>
<dbReference type="RefSeq" id="XP_018163127.1">
    <property type="nucleotide sequence ID" value="XM_018298311.1"/>
</dbReference>
<dbReference type="Proteomes" id="UP000092177">
    <property type="component" value="Chromosome 2"/>
</dbReference>
<dbReference type="AlphaFoldDB" id="A0A1B7YRD2"/>
<dbReference type="EMBL" id="LTAN01000002">
    <property type="protein sequence ID" value="OBR14610.1"/>
    <property type="molecule type" value="Genomic_DNA"/>
</dbReference>
<reference evidence="2" key="1">
    <citation type="journal article" date="2017" name="BMC Genomics">
        <title>Gapless genome assembly of Colletotrichum higginsianum reveals chromosome structure and association of transposable elements with secondary metabolite gene clusters.</title>
        <authorList>
            <person name="Dallery J.-F."/>
            <person name="Lapalu N."/>
            <person name="Zampounis A."/>
            <person name="Pigne S."/>
            <person name="Luyten I."/>
            <person name="Amselem J."/>
            <person name="Wittenberg A.H.J."/>
            <person name="Zhou S."/>
            <person name="de Queiroz M.V."/>
            <person name="Robin G.P."/>
            <person name="Auger A."/>
            <person name="Hainaut M."/>
            <person name="Henrissat B."/>
            <person name="Kim K.-T."/>
            <person name="Lee Y.-H."/>
            <person name="Lespinet O."/>
            <person name="Schwartz D.C."/>
            <person name="Thon M.R."/>
            <person name="O'Connell R.J."/>
        </authorList>
    </citation>
    <scope>NUCLEOTIDE SEQUENCE [LARGE SCALE GENOMIC DNA]</scope>
    <source>
        <strain evidence="2">IMI 349063</strain>
    </source>
</reference>
<accession>A0A1B7YRD2</accession>
<dbReference type="KEGG" id="chig:CH63R_03336"/>
<evidence type="ECO:0000313" key="1">
    <source>
        <dbReference type="EMBL" id="OBR14610.1"/>
    </source>
</evidence>
<dbReference type="GeneID" id="28862418"/>
<proteinExistence type="predicted"/>